<feature type="region of interest" description="Disordered" evidence="1">
    <location>
        <begin position="1"/>
        <end position="69"/>
    </location>
</feature>
<proteinExistence type="predicted"/>
<protein>
    <submittedName>
        <fullName evidence="3">Uncharacterized protein LOC116294227 isoform X1</fullName>
    </submittedName>
</protein>
<organism evidence="2 3">
    <name type="scientific">Actinia tenebrosa</name>
    <name type="common">Australian red waratah sea anemone</name>
    <dbReference type="NCBI Taxonomy" id="6105"/>
    <lineage>
        <taxon>Eukaryota</taxon>
        <taxon>Metazoa</taxon>
        <taxon>Cnidaria</taxon>
        <taxon>Anthozoa</taxon>
        <taxon>Hexacorallia</taxon>
        <taxon>Actiniaria</taxon>
        <taxon>Actiniidae</taxon>
        <taxon>Actinia</taxon>
    </lineage>
</organism>
<dbReference type="InParanoid" id="A0A6P8HYE5"/>
<feature type="compositionally biased region" description="Basic and acidic residues" evidence="1">
    <location>
        <begin position="9"/>
        <end position="19"/>
    </location>
</feature>
<dbReference type="RefSeq" id="XP_031557642.1">
    <property type="nucleotide sequence ID" value="XM_031701782.1"/>
</dbReference>
<dbReference type="GeneID" id="116294227"/>
<feature type="region of interest" description="Disordered" evidence="1">
    <location>
        <begin position="83"/>
        <end position="111"/>
    </location>
</feature>
<reference evidence="3" key="1">
    <citation type="submission" date="2025-08" db="UniProtKB">
        <authorList>
            <consortium name="RefSeq"/>
        </authorList>
    </citation>
    <scope>IDENTIFICATION</scope>
    <source>
        <tissue evidence="3">Tentacle</tissue>
    </source>
</reference>
<keyword evidence="2" id="KW-1185">Reference proteome</keyword>
<gene>
    <name evidence="3" type="primary">LOC116294227</name>
</gene>
<evidence type="ECO:0000313" key="2">
    <source>
        <dbReference type="Proteomes" id="UP000515163"/>
    </source>
</evidence>
<name>A0A6P8HYE5_ACTTE</name>
<evidence type="ECO:0000313" key="3">
    <source>
        <dbReference type="RefSeq" id="XP_031557642.1"/>
    </source>
</evidence>
<sequence>MIYKKHSNNKADRKEKPGENEMPSSPLEAVENEIPVYASVDLSKKKRTRQHGEKPIHAQEDRSKKKHPGQIIYAELDLLSSTEVIPPPLPDRDAYSEIGCSQSSSHGDNLGPIYEYVFLE</sequence>
<accession>A0A6P8HYE5</accession>
<feature type="compositionally biased region" description="Basic and acidic residues" evidence="1">
    <location>
        <begin position="50"/>
        <end position="63"/>
    </location>
</feature>
<dbReference type="KEGG" id="aten:116294227"/>
<dbReference type="OrthoDB" id="10329778at2759"/>
<dbReference type="Proteomes" id="UP000515163">
    <property type="component" value="Unplaced"/>
</dbReference>
<dbReference type="AlphaFoldDB" id="A0A6P8HYE5"/>
<evidence type="ECO:0000256" key="1">
    <source>
        <dbReference type="SAM" id="MobiDB-lite"/>
    </source>
</evidence>